<evidence type="ECO:0000259" key="14">
    <source>
        <dbReference type="PROSITE" id="PS50240"/>
    </source>
</evidence>
<evidence type="ECO:0000256" key="10">
    <source>
        <dbReference type="ARBA" id="ARBA00036320"/>
    </source>
</evidence>
<keyword evidence="6 12" id="KW-0378">Hydrolase</keyword>
<dbReference type="EC" id="3.4.21.4" evidence="11"/>
<dbReference type="InterPro" id="IPR009003">
    <property type="entry name" value="Peptidase_S1_PA"/>
</dbReference>
<gene>
    <name evidence="15" type="ORF">KR093_001698</name>
</gene>
<dbReference type="PROSITE" id="PS00135">
    <property type="entry name" value="TRYPSIN_SER"/>
    <property type="match status" value="1"/>
</dbReference>
<organism evidence="15 16">
    <name type="scientific">Drosophila rubida</name>
    <dbReference type="NCBI Taxonomy" id="30044"/>
    <lineage>
        <taxon>Eukaryota</taxon>
        <taxon>Metazoa</taxon>
        <taxon>Ecdysozoa</taxon>
        <taxon>Arthropoda</taxon>
        <taxon>Hexapoda</taxon>
        <taxon>Insecta</taxon>
        <taxon>Pterygota</taxon>
        <taxon>Neoptera</taxon>
        <taxon>Endopterygota</taxon>
        <taxon>Diptera</taxon>
        <taxon>Brachycera</taxon>
        <taxon>Muscomorpha</taxon>
        <taxon>Ephydroidea</taxon>
        <taxon>Drosophilidae</taxon>
        <taxon>Drosophila</taxon>
    </lineage>
</organism>
<evidence type="ECO:0000256" key="4">
    <source>
        <dbReference type="ARBA" id="ARBA00022670"/>
    </source>
</evidence>
<feature type="chain" id="PRO_5042050253" description="trypsin" evidence="13">
    <location>
        <begin position="26"/>
        <end position="265"/>
    </location>
</feature>
<evidence type="ECO:0000256" key="7">
    <source>
        <dbReference type="ARBA" id="ARBA00022825"/>
    </source>
</evidence>
<reference evidence="15" key="1">
    <citation type="journal article" date="2021" name="Mol. Ecol. Resour.">
        <title>Phylogenomic analyses of the genus Drosophila reveals genomic signals of climate adaptation.</title>
        <authorList>
            <person name="Li F."/>
            <person name="Rane R.V."/>
            <person name="Luria V."/>
            <person name="Xiong Z."/>
            <person name="Chen J."/>
            <person name="Li Z."/>
            <person name="Catullo R.A."/>
            <person name="Griffin P.C."/>
            <person name="Schiffer M."/>
            <person name="Pearce S."/>
            <person name="Lee S.F."/>
            <person name="McElroy K."/>
            <person name="Stocker A."/>
            <person name="Shirriffs J."/>
            <person name="Cockerell F."/>
            <person name="Coppin C."/>
            <person name="Sgro C.M."/>
            <person name="Karger A."/>
            <person name="Cain J.W."/>
            <person name="Weber J.A."/>
            <person name="Santpere G."/>
            <person name="Kirschner M.W."/>
            <person name="Hoffmann A.A."/>
            <person name="Oakeshott J.G."/>
            <person name="Zhang G."/>
        </authorList>
    </citation>
    <scope>NUCLEOTIDE SEQUENCE</scope>
    <source>
        <strain evidence="15">BGI-SZ-2011g</strain>
    </source>
</reference>
<dbReference type="InterPro" id="IPR050430">
    <property type="entry name" value="Peptidase_S1"/>
</dbReference>
<evidence type="ECO:0000256" key="2">
    <source>
        <dbReference type="ARBA" id="ARBA00007664"/>
    </source>
</evidence>
<dbReference type="InterPro" id="IPR001254">
    <property type="entry name" value="Trypsin_dom"/>
</dbReference>
<keyword evidence="16" id="KW-1185">Reference proteome</keyword>
<evidence type="ECO:0000313" key="15">
    <source>
        <dbReference type="EMBL" id="KAH8358683.1"/>
    </source>
</evidence>
<dbReference type="PROSITE" id="PS50240">
    <property type="entry name" value="TRYPSIN_DOM"/>
    <property type="match status" value="1"/>
</dbReference>
<comment type="catalytic activity">
    <reaction evidence="10">
        <text>Preferential cleavage: Arg-|-Xaa, Lys-|-Xaa.</text>
        <dbReference type="EC" id="3.4.21.4"/>
    </reaction>
</comment>
<keyword evidence="5 13" id="KW-0732">Signal</keyword>
<dbReference type="SUPFAM" id="SSF50494">
    <property type="entry name" value="Trypsin-like serine proteases"/>
    <property type="match status" value="1"/>
</dbReference>
<comment type="similarity">
    <text evidence="2">Belongs to the peptidase S1 family.</text>
</comment>
<feature type="non-terminal residue" evidence="15">
    <location>
        <position position="1"/>
    </location>
</feature>
<evidence type="ECO:0000256" key="6">
    <source>
        <dbReference type="ARBA" id="ARBA00022801"/>
    </source>
</evidence>
<protein>
    <recommendedName>
        <fullName evidence="11">trypsin</fullName>
        <ecNumber evidence="11">3.4.21.4</ecNumber>
    </recommendedName>
</protein>
<dbReference type="AlphaFoldDB" id="A0AAD4JS86"/>
<evidence type="ECO:0000256" key="11">
    <source>
        <dbReference type="ARBA" id="ARBA00038868"/>
    </source>
</evidence>
<dbReference type="EMBL" id="JAJJHW010003409">
    <property type="protein sequence ID" value="KAH8358683.1"/>
    <property type="molecule type" value="Genomic_DNA"/>
</dbReference>
<keyword evidence="4 12" id="KW-0645">Protease</keyword>
<dbReference type="GO" id="GO:0006508">
    <property type="term" value="P:proteolysis"/>
    <property type="evidence" value="ECO:0007669"/>
    <property type="project" value="UniProtKB-KW"/>
</dbReference>
<dbReference type="Proteomes" id="UP001200034">
    <property type="component" value="Unassembled WGS sequence"/>
</dbReference>
<feature type="signal peptide" evidence="13">
    <location>
        <begin position="1"/>
        <end position="25"/>
    </location>
</feature>
<dbReference type="InterPro" id="IPR001314">
    <property type="entry name" value="Peptidase_S1A"/>
</dbReference>
<name>A0AAD4JS86_9MUSC</name>
<keyword evidence="7 12" id="KW-0720">Serine protease</keyword>
<sequence length="265" mass="28738">VNGIMQNIPLVRTLIFALFWISANAAINRRPDGRIVNGREAREGEFPYQVSLRRLTVHICGASVLDGSWAITAAHCIDGHENQPQEFSLRLGSVKRSSGGSIMSVRTIYKHPSYDASDMNFDVALLRTLPGALTLDTNVAPIRMPEAGEAIEENVSATVSGWGHMSSSEAMLSSVLKYTTVQTVNQAKCQRDLSFHGGVSEAMFCAAARNTDACQGDSGGPLTAQGKLIGIVSWGVGCADPYYPGVYTRLSHPSIRRWVRLLTKL</sequence>
<dbReference type="Gene3D" id="2.40.10.10">
    <property type="entry name" value="Trypsin-like serine proteases"/>
    <property type="match status" value="1"/>
</dbReference>
<proteinExistence type="inferred from homology"/>
<keyword evidence="3" id="KW-0964">Secreted</keyword>
<dbReference type="InterPro" id="IPR033116">
    <property type="entry name" value="TRYPSIN_SER"/>
</dbReference>
<keyword evidence="9" id="KW-1015">Disulfide bond</keyword>
<dbReference type="SMART" id="SM00020">
    <property type="entry name" value="Tryp_SPc"/>
    <property type="match status" value="1"/>
</dbReference>
<evidence type="ECO:0000256" key="12">
    <source>
        <dbReference type="RuleBase" id="RU363034"/>
    </source>
</evidence>
<dbReference type="GO" id="GO:0005576">
    <property type="term" value="C:extracellular region"/>
    <property type="evidence" value="ECO:0007669"/>
    <property type="project" value="UniProtKB-SubCell"/>
</dbReference>
<dbReference type="PANTHER" id="PTHR24276:SF91">
    <property type="entry name" value="AT26814P-RELATED"/>
    <property type="match status" value="1"/>
</dbReference>
<feature type="domain" description="Peptidase S1" evidence="14">
    <location>
        <begin position="35"/>
        <end position="264"/>
    </location>
</feature>
<dbReference type="InterPro" id="IPR018114">
    <property type="entry name" value="TRYPSIN_HIS"/>
</dbReference>
<dbReference type="CDD" id="cd00190">
    <property type="entry name" value="Tryp_SPc"/>
    <property type="match status" value="1"/>
</dbReference>
<evidence type="ECO:0000256" key="3">
    <source>
        <dbReference type="ARBA" id="ARBA00022525"/>
    </source>
</evidence>
<dbReference type="FunFam" id="2.40.10.10:FF:000034">
    <property type="entry name" value="Eupolytin"/>
    <property type="match status" value="1"/>
</dbReference>
<dbReference type="Pfam" id="PF00089">
    <property type="entry name" value="Trypsin"/>
    <property type="match status" value="1"/>
</dbReference>
<dbReference type="PROSITE" id="PS00134">
    <property type="entry name" value="TRYPSIN_HIS"/>
    <property type="match status" value="1"/>
</dbReference>
<accession>A0AAD4JS86</accession>
<dbReference type="PANTHER" id="PTHR24276">
    <property type="entry name" value="POLYSERASE-RELATED"/>
    <property type="match status" value="1"/>
</dbReference>
<dbReference type="PRINTS" id="PR00722">
    <property type="entry name" value="CHYMOTRYPSIN"/>
</dbReference>
<evidence type="ECO:0000256" key="1">
    <source>
        <dbReference type="ARBA" id="ARBA00004239"/>
    </source>
</evidence>
<dbReference type="GO" id="GO:0004252">
    <property type="term" value="F:serine-type endopeptidase activity"/>
    <property type="evidence" value="ECO:0007669"/>
    <property type="project" value="UniProtKB-EC"/>
</dbReference>
<evidence type="ECO:0000256" key="13">
    <source>
        <dbReference type="SAM" id="SignalP"/>
    </source>
</evidence>
<evidence type="ECO:0000256" key="8">
    <source>
        <dbReference type="ARBA" id="ARBA00023145"/>
    </source>
</evidence>
<evidence type="ECO:0000256" key="9">
    <source>
        <dbReference type="ARBA" id="ARBA00023157"/>
    </source>
</evidence>
<comment type="caution">
    <text evidence="15">The sequence shown here is derived from an EMBL/GenBank/DDBJ whole genome shotgun (WGS) entry which is preliminary data.</text>
</comment>
<comment type="subcellular location">
    <subcellularLocation>
        <location evidence="1">Secreted</location>
        <location evidence="1">Extracellular space</location>
    </subcellularLocation>
</comment>
<evidence type="ECO:0000313" key="16">
    <source>
        <dbReference type="Proteomes" id="UP001200034"/>
    </source>
</evidence>
<dbReference type="InterPro" id="IPR043504">
    <property type="entry name" value="Peptidase_S1_PA_chymotrypsin"/>
</dbReference>
<evidence type="ECO:0000256" key="5">
    <source>
        <dbReference type="ARBA" id="ARBA00022729"/>
    </source>
</evidence>
<keyword evidence="8" id="KW-0865">Zymogen</keyword>